<evidence type="ECO:0000256" key="5">
    <source>
        <dbReference type="ARBA" id="ARBA00023242"/>
    </source>
</evidence>
<keyword evidence="3" id="KW-0227">DNA damage</keyword>
<organism evidence="7 8">
    <name type="scientific">Hevea brasiliensis</name>
    <name type="common">Para rubber tree</name>
    <name type="synonym">Siphonia brasiliensis</name>
    <dbReference type="NCBI Taxonomy" id="3981"/>
    <lineage>
        <taxon>Eukaryota</taxon>
        <taxon>Viridiplantae</taxon>
        <taxon>Streptophyta</taxon>
        <taxon>Embryophyta</taxon>
        <taxon>Tracheophyta</taxon>
        <taxon>Spermatophyta</taxon>
        <taxon>Magnoliopsida</taxon>
        <taxon>eudicotyledons</taxon>
        <taxon>Gunneridae</taxon>
        <taxon>Pentapetalae</taxon>
        <taxon>rosids</taxon>
        <taxon>fabids</taxon>
        <taxon>Malpighiales</taxon>
        <taxon>Euphorbiaceae</taxon>
        <taxon>Crotonoideae</taxon>
        <taxon>Micrandreae</taxon>
        <taxon>Hevea</taxon>
    </lineage>
</organism>
<dbReference type="EMBL" id="JAAGAX010000015">
    <property type="protein sequence ID" value="KAF2291400.1"/>
    <property type="molecule type" value="Genomic_DNA"/>
</dbReference>
<evidence type="ECO:0000256" key="1">
    <source>
        <dbReference type="ARBA" id="ARBA00004123"/>
    </source>
</evidence>
<evidence type="ECO:0000313" key="8">
    <source>
        <dbReference type="Proteomes" id="UP000467840"/>
    </source>
</evidence>
<dbReference type="GO" id="GO:0033314">
    <property type="term" value="P:mitotic DNA replication checkpoint signaling"/>
    <property type="evidence" value="ECO:0007669"/>
    <property type="project" value="TreeGrafter"/>
</dbReference>
<evidence type="ECO:0000256" key="2">
    <source>
        <dbReference type="ARBA" id="ARBA00022741"/>
    </source>
</evidence>
<keyword evidence="4" id="KW-0067">ATP-binding</keyword>
<comment type="subcellular location">
    <subcellularLocation>
        <location evidence="1">Nucleus</location>
    </subcellularLocation>
</comment>
<dbReference type="InterPro" id="IPR004582">
    <property type="entry name" value="Checkpoint_prot_Rad17_Rad24"/>
</dbReference>
<keyword evidence="8" id="KW-1185">Reference proteome</keyword>
<reference evidence="7 8" key="1">
    <citation type="journal article" date="2020" name="Mol. Plant">
        <title>The Chromosome-Based Rubber Tree Genome Provides New Insights into Spurge Genome Evolution and Rubber Biosynthesis.</title>
        <authorList>
            <person name="Liu J."/>
            <person name="Shi C."/>
            <person name="Shi C.C."/>
            <person name="Li W."/>
            <person name="Zhang Q.J."/>
            <person name="Zhang Y."/>
            <person name="Li K."/>
            <person name="Lu H.F."/>
            <person name="Shi C."/>
            <person name="Zhu S.T."/>
            <person name="Xiao Z.Y."/>
            <person name="Nan H."/>
            <person name="Yue Y."/>
            <person name="Zhu X.G."/>
            <person name="Wu Y."/>
            <person name="Hong X.N."/>
            <person name="Fan G.Y."/>
            <person name="Tong Y."/>
            <person name="Zhang D."/>
            <person name="Mao C.L."/>
            <person name="Liu Y.L."/>
            <person name="Hao S.J."/>
            <person name="Liu W.Q."/>
            <person name="Lv M.Q."/>
            <person name="Zhang H.B."/>
            <person name="Liu Y."/>
            <person name="Hu-Tang G.R."/>
            <person name="Wang J.P."/>
            <person name="Wang J.H."/>
            <person name="Sun Y.H."/>
            <person name="Ni S.B."/>
            <person name="Chen W.B."/>
            <person name="Zhang X.C."/>
            <person name="Jiao Y.N."/>
            <person name="Eichler E.E."/>
            <person name="Li G.H."/>
            <person name="Liu X."/>
            <person name="Gao L.Z."/>
        </authorList>
    </citation>
    <scope>NUCLEOTIDE SEQUENCE [LARGE SCALE GENOMIC DNA]</scope>
    <source>
        <strain evidence="8">cv. GT1</strain>
        <tissue evidence="7">Leaf</tissue>
    </source>
</reference>
<dbReference type="GO" id="GO:0003682">
    <property type="term" value="F:chromatin binding"/>
    <property type="evidence" value="ECO:0007669"/>
    <property type="project" value="TreeGrafter"/>
</dbReference>
<dbReference type="Proteomes" id="UP000467840">
    <property type="component" value="Chromosome 2"/>
</dbReference>
<sequence>MESIAREHQLMDECSCIDFSRKFKQHEEGRSSAVIDTVRESWRKLRDRHADLRHLVAAEHKYSPGIIRLACGMSNLISEAELLHTKILLDCQWFFLRNQKHPAGLNMGHKSSGDLIWEMLSTATKMKVSSSLGQNINTKTLNVGLGAEMALPENGPVTNSEQKLHYTNIIQSVVPSRAYMTIKGDAFYEYLSSLGHISRSESSRLSEGDGKNKRRRGRAARNYLSTGSLMLSPEEISLLGQSNMYGKISYQSLDTNIR</sequence>
<dbReference type="GO" id="GO:0003689">
    <property type="term" value="F:DNA clamp loader activity"/>
    <property type="evidence" value="ECO:0007669"/>
    <property type="project" value="TreeGrafter"/>
</dbReference>
<protein>
    <submittedName>
        <fullName evidence="7">Uncharacterized protein</fullName>
    </submittedName>
</protein>
<comment type="caution">
    <text evidence="7">The sequence shown here is derived from an EMBL/GenBank/DDBJ whole genome shotgun (WGS) entry which is preliminary data.</text>
</comment>
<dbReference type="AlphaFoldDB" id="A0A6A6KQW2"/>
<evidence type="ECO:0000256" key="3">
    <source>
        <dbReference type="ARBA" id="ARBA00022763"/>
    </source>
</evidence>
<evidence type="ECO:0000256" key="6">
    <source>
        <dbReference type="ARBA" id="ARBA00023306"/>
    </source>
</evidence>
<gene>
    <name evidence="7" type="ORF">GH714_023675</name>
</gene>
<proteinExistence type="predicted"/>
<evidence type="ECO:0000313" key="7">
    <source>
        <dbReference type="EMBL" id="KAF2291400.1"/>
    </source>
</evidence>
<dbReference type="GO" id="GO:0000077">
    <property type="term" value="P:DNA damage checkpoint signaling"/>
    <property type="evidence" value="ECO:0007669"/>
    <property type="project" value="TreeGrafter"/>
</dbReference>
<name>A0A6A6KQW2_HEVBR</name>
<dbReference type="GO" id="GO:0005524">
    <property type="term" value="F:ATP binding"/>
    <property type="evidence" value="ECO:0007669"/>
    <property type="project" value="UniProtKB-KW"/>
</dbReference>
<dbReference type="GO" id="GO:0006281">
    <property type="term" value="P:DNA repair"/>
    <property type="evidence" value="ECO:0007669"/>
    <property type="project" value="InterPro"/>
</dbReference>
<dbReference type="PANTHER" id="PTHR12172">
    <property type="entry name" value="CELL CYCLE CHECKPOINT PROTEIN RAD17"/>
    <property type="match status" value="1"/>
</dbReference>
<keyword evidence="5" id="KW-0539">Nucleus</keyword>
<evidence type="ECO:0000256" key="4">
    <source>
        <dbReference type="ARBA" id="ARBA00022840"/>
    </source>
</evidence>
<accession>A0A6A6KQW2</accession>
<dbReference type="GO" id="GO:0005634">
    <property type="term" value="C:nucleus"/>
    <property type="evidence" value="ECO:0007669"/>
    <property type="project" value="UniProtKB-SubCell"/>
</dbReference>
<keyword evidence="6" id="KW-0131">Cell cycle</keyword>
<keyword evidence="2" id="KW-0547">Nucleotide-binding</keyword>
<dbReference type="PANTHER" id="PTHR12172:SF1">
    <property type="entry name" value="P-LOOP CONTAINING NUCLEOSIDE TRIPHOSPHATE HYDROLASES SUPERFAMILY PROTEIN"/>
    <property type="match status" value="1"/>
</dbReference>